<keyword evidence="2" id="KW-1185">Reference proteome</keyword>
<accession>A0A2I7RUG1</accession>
<dbReference type="InterPro" id="IPR027417">
    <property type="entry name" value="P-loop_NTPase"/>
</dbReference>
<organism evidence="1 2">
    <name type="scientific">Vibrio phage 1.238.A._10N.261.52.F10</name>
    <dbReference type="NCBI Taxonomy" id="1881231"/>
    <lineage>
        <taxon>Viruses</taxon>
        <taxon>Duplodnaviria</taxon>
        <taxon>Heunggongvirae</taxon>
        <taxon>Uroviricota</taxon>
        <taxon>Caudoviricetes</taxon>
        <taxon>Schitoviridae</taxon>
        <taxon>Pariacacavirus</taxon>
        <taxon>Pariacacavirus 1238A</taxon>
    </lineage>
</organism>
<sequence length="239" mass="27249">MNRTIVIAGQSNTGKSTSLRNLKNREKYAYLNADDKALPIRGANAFLKNIRIKDPMEVPAYYPQFEAYDGCEGVILDTLTYLMAQYERKIVNPAANTMEGWKNYGIYYKEFNDLVKDSTKTHIIMAHTESLLNEQSMQMESKILVKGAVGKIGVEADHTVVVTTKQMPVAKLKKFDTPLLTYTAAEEASGMKYVFSVQLNENTIGDRTRAPFGFWDDNEHYIDNDIQIVLDRWDEFYGE</sequence>
<dbReference type="Proteomes" id="UP000269348">
    <property type="component" value="Segment"/>
</dbReference>
<gene>
    <name evidence="1" type="ORF">NVP1238A_46</name>
</gene>
<dbReference type="EMBL" id="MG592603">
    <property type="protein sequence ID" value="AUR97295.1"/>
    <property type="molecule type" value="Genomic_DNA"/>
</dbReference>
<name>A0A2I7RUG1_9CAUD</name>
<evidence type="ECO:0000313" key="2">
    <source>
        <dbReference type="Proteomes" id="UP000269348"/>
    </source>
</evidence>
<dbReference type="SUPFAM" id="SSF52540">
    <property type="entry name" value="P-loop containing nucleoside triphosphate hydrolases"/>
    <property type="match status" value="1"/>
</dbReference>
<reference evidence="1 2" key="1">
    <citation type="submission" date="2017-11" db="EMBL/GenBank/DDBJ databases">
        <title>A major lineage of nontailed dsDNA viruses as unrecognized killers of marine bacteria.</title>
        <authorList>
            <person name="Kauffman K.M."/>
            <person name="Hussain F.A."/>
            <person name="Yang J."/>
            <person name="Arevalo P."/>
            <person name="Brown J.M."/>
            <person name="Chang W.K."/>
            <person name="VanInsberghe D."/>
            <person name="Elsherbini J."/>
            <person name="Cutler M.B."/>
            <person name="Kelly L."/>
            <person name="Polz M.F."/>
        </authorList>
    </citation>
    <scope>NUCLEOTIDE SEQUENCE [LARGE SCALE GENOMIC DNA]</scope>
</reference>
<proteinExistence type="predicted"/>
<evidence type="ECO:0000313" key="1">
    <source>
        <dbReference type="EMBL" id="AUR97295.1"/>
    </source>
</evidence>
<protein>
    <submittedName>
        <fullName evidence="1">AAA domain protein</fullName>
    </submittedName>
</protein>